<dbReference type="SUPFAM" id="SSF52821">
    <property type="entry name" value="Rhodanese/Cell cycle control phosphatase"/>
    <property type="match status" value="1"/>
</dbReference>
<dbReference type="PANTHER" id="PTHR19134:SF561">
    <property type="entry name" value="PROTEIN TYROSINE PHOSPHATASE 36E, ISOFORM A"/>
    <property type="match status" value="1"/>
</dbReference>
<dbReference type="Gene3D" id="3.90.190.10">
    <property type="entry name" value="Protein tyrosine phosphatase superfamily"/>
    <property type="match status" value="1"/>
</dbReference>
<dbReference type="PANTHER" id="PTHR19134">
    <property type="entry name" value="RECEPTOR-TYPE TYROSINE-PROTEIN PHOSPHATASE"/>
    <property type="match status" value="1"/>
</dbReference>
<dbReference type="EC" id="3.1.3.48" evidence="2"/>
<evidence type="ECO:0000313" key="7">
    <source>
        <dbReference type="Proteomes" id="UP000267821"/>
    </source>
</evidence>
<dbReference type="STRING" id="1051890.A0A3N4L7T2"/>
<dbReference type="AlphaFoldDB" id="A0A3N4L7T2"/>
<dbReference type="Proteomes" id="UP000267821">
    <property type="component" value="Unassembled WGS sequence"/>
</dbReference>
<dbReference type="PROSITE" id="PS00383">
    <property type="entry name" value="TYR_PHOSPHATASE_1"/>
    <property type="match status" value="1"/>
</dbReference>
<evidence type="ECO:0000259" key="3">
    <source>
        <dbReference type="PROSITE" id="PS50055"/>
    </source>
</evidence>
<dbReference type="InterPro" id="IPR029021">
    <property type="entry name" value="Prot-tyrosine_phosphatase-like"/>
</dbReference>
<dbReference type="PRINTS" id="PR00700">
    <property type="entry name" value="PRTYPHPHTASE"/>
</dbReference>
<dbReference type="SUPFAM" id="SSF52799">
    <property type="entry name" value="(Phosphotyrosine protein) phosphatases II"/>
    <property type="match status" value="1"/>
</dbReference>
<dbReference type="InterPro" id="IPR016130">
    <property type="entry name" value="Tyr_Pase_AS"/>
</dbReference>
<accession>A0A3N4L7T2</accession>
<dbReference type="FunCoup" id="A0A3N4L7T2">
    <property type="interactions" value="72"/>
</dbReference>
<dbReference type="PROSITE" id="PS50206">
    <property type="entry name" value="RHODANESE_3"/>
    <property type="match status" value="1"/>
</dbReference>
<dbReference type="InParanoid" id="A0A3N4L7T2"/>
<feature type="domain" description="Rhodanese" evidence="5">
    <location>
        <begin position="2"/>
        <end position="112"/>
    </location>
</feature>
<evidence type="ECO:0000259" key="4">
    <source>
        <dbReference type="PROSITE" id="PS50056"/>
    </source>
</evidence>
<dbReference type="Gene3D" id="3.40.250.10">
    <property type="entry name" value="Rhodanese-like domain"/>
    <property type="match status" value="1"/>
</dbReference>
<gene>
    <name evidence="6" type="ORF">L211DRAFT_859235</name>
</gene>
<proteinExistence type="inferred from homology"/>
<organism evidence="6 7">
    <name type="scientific">Terfezia boudieri ATCC MYA-4762</name>
    <dbReference type="NCBI Taxonomy" id="1051890"/>
    <lineage>
        <taxon>Eukaryota</taxon>
        <taxon>Fungi</taxon>
        <taxon>Dikarya</taxon>
        <taxon>Ascomycota</taxon>
        <taxon>Pezizomycotina</taxon>
        <taxon>Pezizomycetes</taxon>
        <taxon>Pezizales</taxon>
        <taxon>Pezizaceae</taxon>
        <taxon>Terfezia</taxon>
    </lineage>
</organism>
<sequence>MLLDLRSYLRYSTSRIQGAIHLCIPTTLRKRSSFNLQKLSETFINEIDKDRFARWKEAKYIIVYDTNSHSSMEATSAADTVNKFVKEGWRGHAYCIKGGFVAFAAAHPEKIDYSNVLPPGLPQCISVIRGGGSSEPGSSALRGGFKCPNPAQASPVTTSFTEIRQNMDLIGGVGEIPVSIPAVLQSEGRQSLPTWLKILVSEDSAKLISERFLAIGEAEKERMEKALDHTSSFLEPTKLACLEKGQENWYNNIWQYDATRVNPVGSCDYINASYIKSSRSAKRYIATQGPLPSTFQDFWSVVWDQDVRVIVLLTAESEGGHVNCHPYWVDGRYGSLVLMKKWERRVSLQQNYPNGSSVPHMIVRGFALQNDNQPFHQMREIIQLQFASWPDFGTPAYPAHILALIEYTYAAVKSTGSQKPGITSKMPLSLLNASEQVERPVVVHCSAGYDRTGTFCCVDIVINMILRQQIHQQSDKEWMDRDDEDLICQVVSGFRKQRLPMVQNLTQFVLCYDTVLEWISRQKPLVWGKRKA</sequence>
<dbReference type="Pfam" id="PF00581">
    <property type="entry name" value="Rhodanese"/>
    <property type="match status" value="1"/>
</dbReference>
<dbReference type="InterPro" id="IPR036873">
    <property type="entry name" value="Rhodanese-like_dom_sf"/>
</dbReference>
<dbReference type="InterPro" id="IPR001763">
    <property type="entry name" value="Rhodanese-like_dom"/>
</dbReference>
<keyword evidence="7" id="KW-1185">Reference proteome</keyword>
<dbReference type="InterPro" id="IPR000387">
    <property type="entry name" value="Tyr_Pase_dom"/>
</dbReference>
<feature type="domain" description="Tyrosine specific protein phosphatases" evidence="4">
    <location>
        <begin position="440"/>
        <end position="509"/>
    </location>
</feature>
<name>A0A3N4L7T2_9PEZI</name>
<dbReference type="OrthoDB" id="6058203at2759"/>
<dbReference type="InterPro" id="IPR000242">
    <property type="entry name" value="PTP_cat"/>
</dbReference>
<dbReference type="EMBL" id="ML121604">
    <property type="protein sequence ID" value="RPB18913.1"/>
    <property type="molecule type" value="Genomic_DNA"/>
</dbReference>
<feature type="domain" description="Tyrosine-protein phosphatase" evidence="3">
    <location>
        <begin position="247"/>
        <end position="518"/>
    </location>
</feature>
<protein>
    <recommendedName>
        <fullName evidence="2">protein-tyrosine-phosphatase</fullName>
        <ecNumber evidence="2">3.1.3.48</ecNumber>
    </recommendedName>
</protein>
<dbReference type="GO" id="GO:0004725">
    <property type="term" value="F:protein tyrosine phosphatase activity"/>
    <property type="evidence" value="ECO:0007669"/>
    <property type="project" value="UniProtKB-EC"/>
</dbReference>
<reference evidence="6 7" key="1">
    <citation type="journal article" date="2018" name="Nat. Ecol. Evol.">
        <title>Pezizomycetes genomes reveal the molecular basis of ectomycorrhizal truffle lifestyle.</title>
        <authorList>
            <person name="Murat C."/>
            <person name="Payen T."/>
            <person name="Noel B."/>
            <person name="Kuo A."/>
            <person name="Morin E."/>
            <person name="Chen J."/>
            <person name="Kohler A."/>
            <person name="Krizsan K."/>
            <person name="Balestrini R."/>
            <person name="Da Silva C."/>
            <person name="Montanini B."/>
            <person name="Hainaut M."/>
            <person name="Levati E."/>
            <person name="Barry K.W."/>
            <person name="Belfiori B."/>
            <person name="Cichocki N."/>
            <person name="Clum A."/>
            <person name="Dockter R.B."/>
            <person name="Fauchery L."/>
            <person name="Guy J."/>
            <person name="Iotti M."/>
            <person name="Le Tacon F."/>
            <person name="Lindquist E.A."/>
            <person name="Lipzen A."/>
            <person name="Malagnac F."/>
            <person name="Mello A."/>
            <person name="Molinier V."/>
            <person name="Miyauchi S."/>
            <person name="Poulain J."/>
            <person name="Riccioni C."/>
            <person name="Rubini A."/>
            <person name="Sitrit Y."/>
            <person name="Splivallo R."/>
            <person name="Traeger S."/>
            <person name="Wang M."/>
            <person name="Zifcakova L."/>
            <person name="Wipf D."/>
            <person name="Zambonelli A."/>
            <person name="Paolocci F."/>
            <person name="Nowrousian M."/>
            <person name="Ottonello S."/>
            <person name="Baldrian P."/>
            <person name="Spatafora J.W."/>
            <person name="Henrissat B."/>
            <person name="Nagy L.G."/>
            <person name="Aury J.M."/>
            <person name="Wincker P."/>
            <person name="Grigoriev I.V."/>
            <person name="Bonfante P."/>
            <person name="Martin F.M."/>
        </authorList>
    </citation>
    <scope>NUCLEOTIDE SEQUENCE [LARGE SCALE GENOMIC DNA]</scope>
    <source>
        <strain evidence="6 7">ATCC MYA-4762</strain>
    </source>
</reference>
<evidence type="ECO:0000256" key="1">
    <source>
        <dbReference type="ARBA" id="ARBA00009649"/>
    </source>
</evidence>
<evidence type="ECO:0000313" key="6">
    <source>
        <dbReference type="EMBL" id="RPB18913.1"/>
    </source>
</evidence>
<dbReference type="CDD" id="cd18533">
    <property type="entry name" value="PTP_fungal"/>
    <property type="match status" value="1"/>
</dbReference>
<dbReference type="InterPro" id="IPR050348">
    <property type="entry name" value="Protein-Tyr_Phosphatase"/>
</dbReference>
<dbReference type="InterPro" id="IPR003595">
    <property type="entry name" value="Tyr_Pase_cat"/>
</dbReference>
<dbReference type="PROSITE" id="PS50055">
    <property type="entry name" value="TYR_PHOSPHATASE_PTP"/>
    <property type="match status" value="1"/>
</dbReference>
<evidence type="ECO:0000259" key="5">
    <source>
        <dbReference type="PROSITE" id="PS50206"/>
    </source>
</evidence>
<dbReference type="SMART" id="SM00404">
    <property type="entry name" value="PTPc_motif"/>
    <property type="match status" value="1"/>
</dbReference>
<dbReference type="Pfam" id="PF00102">
    <property type="entry name" value="Y_phosphatase"/>
    <property type="match status" value="1"/>
</dbReference>
<dbReference type="SMART" id="SM00194">
    <property type="entry name" value="PTPc"/>
    <property type="match status" value="1"/>
</dbReference>
<comment type="similarity">
    <text evidence="1">Belongs to the protein-tyrosine phosphatase family. Non-receptor class subfamily.</text>
</comment>
<dbReference type="CDD" id="cd01446">
    <property type="entry name" value="DSP_MapKP"/>
    <property type="match status" value="1"/>
</dbReference>
<evidence type="ECO:0000256" key="2">
    <source>
        <dbReference type="ARBA" id="ARBA00013064"/>
    </source>
</evidence>
<dbReference type="PROSITE" id="PS50056">
    <property type="entry name" value="TYR_PHOSPHATASE_2"/>
    <property type="match status" value="1"/>
</dbReference>